<dbReference type="HOGENOM" id="CLU_1457781_0_0_1"/>
<gene>
    <name evidence="3" type="ORF">GALMADRAFT_65473</name>
</gene>
<sequence length="186" mass="20097">PKPSSSQITQFLLSPTSIQPTQQPETASFFARALSVLKSHRPSHSNSFTLSRVIPPNGSVNGSSTPPPPYASNISIATATAPAAQSSAAILGLNPHQQRPAQPQLHTPLLVFHDRTPVLTVRSLTGLIEMEKAEETCLGVDTSFWIAVALTYLEFLEEREVRLGVLAFSLILMCTFLQSYLAALSD</sequence>
<organism evidence="3 4">
    <name type="scientific">Galerina marginata (strain CBS 339.88)</name>
    <dbReference type="NCBI Taxonomy" id="685588"/>
    <lineage>
        <taxon>Eukaryota</taxon>
        <taxon>Fungi</taxon>
        <taxon>Dikarya</taxon>
        <taxon>Basidiomycota</taxon>
        <taxon>Agaricomycotina</taxon>
        <taxon>Agaricomycetes</taxon>
        <taxon>Agaricomycetidae</taxon>
        <taxon>Agaricales</taxon>
        <taxon>Agaricineae</taxon>
        <taxon>Strophariaceae</taxon>
        <taxon>Galerina</taxon>
    </lineage>
</organism>
<evidence type="ECO:0000313" key="4">
    <source>
        <dbReference type="Proteomes" id="UP000027222"/>
    </source>
</evidence>
<feature type="transmembrane region" description="Helical" evidence="2">
    <location>
        <begin position="163"/>
        <end position="183"/>
    </location>
</feature>
<accession>A0A067T4W2</accession>
<evidence type="ECO:0000256" key="2">
    <source>
        <dbReference type="SAM" id="Phobius"/>
    </source>
</evidence>
<evidence type="ECO:0000256" key="1">
    <source>
        <dbReference type="SAM" id="MobiDB-lite"/>
    </source>
</evidence>
<dbReference type="Proteomes" id="UP000027222">
    <property type="component" value="Unassembled WGS sequence"/>
</dbReference>
<keyword evidence="4" id="KW-1185">Reference proteome</keyword>
<dbReference type="OrthoDB" id="3362250at2759"/>
<keyword evidence="2" id="KW-0812">Transmembrane</keyword>
<proteinExistence type="predicted"/>
<keyword evidence="2" id="KW-1133">Transmembrane helix</keyword>
<reference evidence="4" key="1">
    <citation type="journal article" date="2014" name="Proc. Natl. Acad. Sci. U.S.A.">
        <title>Extensive sampling of basidiomycete genomes demonstrates inadequacy of the white-rot/brown-rot paradigm for wood decay fungi.</title>
        <authorList>
            <person name="Riley R."/>
            <person name="Salamov A.A."/>
            <person name="Brown D.W."/>
            <person name="Nagy L.G."/>
            <person name="Floudas D."/>
            <person name="Held B.W."/>
            <person name="Levasseur A."/>
            <person name="Lombard V."/>
            <person name="Morin E."/>
            <person name="Otillar R."/>
            <person name="Lindquist E.A."/>
            <person name="Sun H."/>
            <person name="LaButti K.M."/>
            <person name="Schmutz J."/>
            <person name="Jabbour D."/>
            <person name="Luo H."/>
            <person name="Baker S.E."/>
            <person name="Pisabarro A.G."/>
            <person name="Walton J.D."/>
            <person name="Blanchette R.A."/>
            <person name="Henrissat B."/>
            <person name="Martin F."/>
            <person name="Cullen D."/>
            <person name="Hibbett D.S."/>
            <person name="Grigoriev I.V."/>
        </authorList>
    </citation>
    <scope>NUCLEOTIDE SEQUENCE [LARGE SCALE GENOMIC DNA]</scope>
    <source>
        <strain evidence="4">CBS 339.88</strain>
    </source>
</reference>
<feature type="region of interest" description="Disordered" evidence="1">
    <location>
        <begin position="42"/>
        <end position="65"/>
    </location>
</feature>
<dbReference type="STRING" id="685588.A0A067T4W2"/>
<keyword evidence="2" id="KW-0472">Membrane</keyword>
<feature type="non-terminal residue" evidence="3">
    <location>
        <position position="1"/>
    </location>
</feature>
<evidence type="ECO:0000313" key="3">
    <source>
        <dbReference type="EMBL" id="KDR78176.1"/>
    </source>
</evidence>
<dbReference type="EMBL" id="KL142375">
    <property type="protein sequence ID" value="KDR78176.1"/>
    <property type="molecule type" value="Genomic_DNA"/>
</dbReference>
<name>A0A067T4W2_GALM3</name>
<protein>
    <submittedName>
        <fullName evidence="3">Uncharacterized protein</fullName>
    </submittedName>
</protein>
<dbReference type="AlphaFoldDB" id="A0A067T4W2"/>